<keyword evidence="2" id="KW-0648">Protein biosynthesis</keyword>
<dbReference type="Proteomes" id="UP001501508">
    <property type="component" value="Unassembled WGS sequence"/>
</dbReference>
<evidence type="ECO:0000313" key="6">
    <source>
        <dbReference type="Proteomes" id="UP001501508"/>
    </source>
</evidence>
<dbReference type="RefSeq" id="WP_345032727.1">
    <property type="nucleotide sequence ID" value="NZ_BAABEY010000036.1"/>
</dbReference>
<dbReference type="SUPFAM" id="SSF55159">
    <property type="entry name" value="eIF1-like"/>
    <property type="match status" value="1"/>
</dbReference>
<keyword evidence="6" id="KW-1185">Reference proteome</keyword>
<keyword evidence="1" id="KW-0810">Translation regulation</keyword>
<keyword evidence="5" id="KW-0396">Initiation factor</keyword>
<evidence type="ECO:0000313" key="5">
    <source>
        <dbReference type="EMBL" id="GAA4446999.1"/>
    </source>
</evidence>
<sequence length="111" mass="12110">MSKRNHSGIVYSTDPDFNFDEDLSDESETPPPGSQDLRIWLERKGGGKVATVVRGYAGRLSDLEQLGKQLKALCGSGGTVKDFEIIVQGDHRDKVLSWLISKGYKAKKAGG</sequence>
<evidence type="ECO:0000256" key="3">
    <source>
        <dbReference type="SAM" id="MobiDB-lite"/>
    </source>
</evidence>
<gene>
    <name evidence="5" type="ORF">GCM10023091_41170</name>
</gene>
<evidence type="ECO:0000256" key="2">
    <source>
        <dbReference type="ARBA" id="ARBA00022917"/>
    </source>
</evidence>
<accession>A0ABP8M9N6</accession>
<feature type="region of interest" description="Disordered" evidence="3">
    <location>
        <begin position="1"/>
        <end position="36"/>
    </location>
</feature>
<dbReference type="CDD" id="cd11567">
    <property type="entry name" value="YciH_like"/>
    <property type="match status" value="1"/>
</dbReference>
<organism evidence="5 6">
    <name type="scientific">Ravibacter arvi</name>
    <dbReference type="NCBI Taxonomy" id="2051041"/>
    <lineage>
        <taxon>Bacteria</taxon>
        <taxon>Pseudomonadati</taxon>
        <taxon>Bacteroidota</taxon>
        <taxon>Cytophagia</taxon>
        <taxon>Cytophagales</taxon>
        <taxon>Spirosomataceae</taxon>
        <taxon>Ravibacter</taxon>
    </lineage>
</organism>
<proteinExistence type="predicted"/>
<protein>
    <submittedName>
        <fullName evidence="5">Translation initiation factor</fullName>
    </submittedName>
</protein>
<evidence type="ECO:0000259" key="4">
    <source>
        <dbReference type="PROSITE" id="PS50296"/>
    </source>
</evidence>
<reference evidence="6" key="1">
    <citation type="journal article" date="2019" name="Int. J. Syst. Evol. Microbiol.">
        <title>The Global Catalogue of Microorganisms (GCM) 10K type strain sequencing project: providing services to taxonomists for standard genome sequencing and annotation.</title>
        <authorList>
            <consortium name="The Broad Institute Genomics Platform"/>
            <consortium name="The Broad Institute Genome Sequencing Center for Infectious Disease"/>
            <person name="Wu L."/>
            <person name="Ma J."/>
        </authorList>
    </citation>
    <scope>NUCLEOTIDE SEQUENCE [LARGE SCALE GENOMIC DNA]</scope>
    <source>
        <strain evidence="6">JCM 31920</strain>
    </source>
</reference>
<feature type="compositionally biased region" description="Acidic residues" evidence="3">
    <location>
        <begin position="17"/>
        <end position="28"/>
    </location>
</feature>
<dbReference type="Gene3D" id="3.30.780.10">
    <property type="entry name" value="SUI1-like domain"/>
    <property type="match status" value="1"/>
</dbReference>
<dbReference type="PROSITE" id="PS50296">
    <property type="entry name" value="SUI1"/>
    <property type="match status" value="1"/>
</dbReference>
<dbReference type="PIRSF" id="PIRSF037511">
    <property type="entry name" value="Transl_init_SUI1_pro"/>
    <property type="match status" value="1"/>
</dbReference>
<dbReference type="InterPro" id="IPR005872">
    <property type="entry name" value="SUI1_arc_bac"/>
</dbReference>
<dbReference type="Pfam" id="PF01253">
    <property type="entry name" value="SUI1"/>
    <property type="match status" value="1"/>
</dbReference>
<comment type="caution">
    <text evidence="5">The sequence shown here is derived from an EMBL/GenBank/DDBJ whole genome shotgun (WGS) entry which is preliminary data.</text>
</comment>
<evidence type="ECO:0000256" key="1">
    <source>
        <dbReference type="ARBA" id="ARBA00022845"/>
    </source>
</evidence>
<name>A0ABP8M9N6_9BACT</name>
<dbReference type="EMBL" id="BAABEY010000036">
    <property type="protein sequence ID" value="GAA4446999.1"/>
    <property type="molecule type" value="Genomic_DNA"/>
</dbReference>
<dbReference type="InterPro" id="IPR001950">
    <property type="entry name" value="SUI1"/>
</dbReference>
<feature type="domain" description="SUI1" evidence="4">
    <location>
        <begin position="37"/>
        <end position="103"/>
    </location>
</feature>
<dbReference type="InterPro" id="IPR036877">
    <property type="entry name" value="SUI1_dom_sf"/>
</dbReference>
<dbReference type="GO" id="GO:0003743">
    <property type="term" value="F:translation initiation factor activity"/>
    <property type="evidence" value="ECO:0007669"/>
    <property type="project" value="UniProtKB-KW"/>
</dbReference>